<organism evidence="2">
    <name type="scientific">Bacillus subtilis subsp. natto</name>
    <dbReference type="NCBI Taxonomy" id="86029"/>
    <lineage>
        <taxon>Bacteria</taxon>
        <taxon>Bacillati</taxon>
        <taxon>Bacillota</taxon>
        <taxon>Bacilli</taxon>
        <taxon>Bacillales</taxon>
        <taxon>Bacillaceae</taxon>
        <taxon>Bacillus</taxon>
    </lineage>
</organism>
<dbReference type="EMBL" id="AB615352">
    <property type="protein sequence ID" value="BAJ76935.1"/>
    <property type="molecule type" value="Genomic_DNA"/>
</dbReference>
<evidence type="ECO:0000313" key="2">
    <source>
        <dbReference type="EMBL" id="BAJ76935.1"/>
    </source>
</evidence>
<evidence type="ECO:0000256" key="1">
    <source>
        <dbReference type="SAM" id="MobiDB-lite"/>
    </source>
</evidence>
<feature type="region of interest" description="Disordered" evidence="1">
    <location>
        <begin position="17"/>
        <end position="45"/>
    </location>
</feature>
<reference evidence="2" key="1">
    <citation type="journal article" date="2006" name="Biosci. Biotechnol. Biochem.">
        <title>Conjugational transfer kinetics of pLS20 between Bacillus subtilis in liquid medium.</title>
        <authorList>
            <person name="Itaya M."/>
            <person name="Sakaya N."/>
            <person name="Matsunaga S."/>
            <person name="Fujita K."/>
            <person name="Kaneko S."/>
        </authorList>
    </citation>
    <scope>NUCLEOTIDE SEQUENCE</scope>
    <source>
        <strain evidence="2">IFO 3335</strain>
        <plasmid evidence="2">pLS20</plasmid>
    </source>
</reference>
<dbReference type="AlphaFoldDB" id="E9RJ20"/>
<geneLocation type="plasmid" evidence="2">
    <name>pLS20</name>
</geneLocation>
<keyword evidence="2" id="KW-0614">Plasmid</keyword>
<sequence>MQRSVQISVSFSKAFCGSKKPAPDSEGRRGWKRKEHKGKLAPFAW</sequence>
<proteinExistence type="predicted"/>
<reference evidence="2" key="2">
    <citation type="submission" date="2011-02" db="EMBL/GenBank/DDBJ databases">
        <title>Host Range of a conjugational plasmid pLS20 originated from Bacillus subtilis (natto).</title>
        <authorList>
            <person name="Itaya M."/>
        </authorList>
    </citation>
    <scope>NUCLEOTIDE SEQUENCE</scope>
    <source>
        <strain evidence="2">IFO 3335</strain>
        <plasmid evidence="2">pLS20</plasmid>
    </source>
</reference>
<protein>
    <submittedName>
        <fullName evidence="2">Uncharacterized protein</fullName>
    </submittedName>
</protein>
<name>E9RJ20_BACNA</name>
<accession>E9RJ20</accession>
<feature type="compositionally biased region" description="Basic residues" evidence="1">
    <location>
        <begin position="30"/>
        <end position="39"/>
    </location>
</feature>